<keyword evidence="1" id="KW-0812">Transmembrane</keyword>
<organism evidence="2 3">
    <name type="scientific">Photobacterium indicum</name>
    <dbReference type="NCBI Taxonomy" id="81447"/>
    <lineage>
        <taxon>Bacteria</taxon>
        <taxon>Pseudomonadati</taxon>
        <taxon>Pseudomonadota</taxon>
        <taxon>Gammaproteobacteria</taxon>
        <taxon>Vibrionales</taxon>
        <taxon>Vibrionaceae</taxon>
        <taxon>Photobacterium</taxon>
    </lineage>
</organism>
<dbReference type="EMBL" id="PYOC01000003">
    <property type="protein sequence ID" value="PSV47337.1"/>
    <property type="molecule type" value="Genomic_DNA"/>
</dbReference>
<comment type="caution">
    <text evidence="2">The sequence shown here is derived from an EMBL/GenBank/DDBJ whole genome shotgun (WGS) entry which is preliminary data.</text>
</comment>
<dbReference type="AlphaFoldDB" id="A0A2T3L8L3"/>
<keyword evidence="1" id="KW-1133">Transmembrane helix</keyword>
<gene>
    <name evidence="2" type="ORF">C9J47_10690</name>
</gene>
<evidence type="ECO:0000256" key="1">
    <source>
        <dbReference type="SAM" id="Phobius"/>
    </source>
</evidence>
<sequence>MDIITVHSVWTVVLFISFIGIILWAYSKRRKSEFSEAANLVFADEEQDLATRGKDRS</sequence>
<keyword evidence="3" id="KW-1185">Reference proteome</keyword>
<dbReference type="Pfam" id="PF05545">
    <property type="entry name" value="FixQ"/>
    <property type="match status" value="1"/>
</dbReference>
<accession>A0A2T3L8L3</accession>
<feature type="transmembrane region" description="Helical" evidence="1">
    <location>
        <begin position="6"/>
        <end position="26"/>
    </location>
</feature>
<proteinExistence type="predicted"/>
<dbReference type="CDD" id="cd01324">
    <property type="entry name" value="cbb3_Oxidase_CcoQ"/>
    <property type="match status" value="1"/>
</dbReference>
<keyword evidence="1" id="KW-0472">Membrane</keyword>
<name>A0A2T3L8L3_9GAMM</name>
<evidence type="ECO:0000313" key="2">
    <source>
        <dbReference type="EMBL" id="PSV47337.1"/>
    </source>
</evidence>
<dbReference type="Proteomes" id="UP000241803">
    <property type="component" value="Unassembled WGS sequence"/>
</dbReference>
<evidence type="ECO:0000313" key="3">
    <source>
        <dbReference type="Proteomes" id="UP000241803"/>
    </source>
</evidence>
<reference evidence="2 3" key="1">
    <citation type="submission" date="2018-03" db="EMBL/GenBank/DDBJ databases">
        <title>Whole genome sequencing of Histamine producing bacteria.</title>
        <authorList>
            <person name="Butler K."/>
        </authorList>
    </citation>
    <scope>NUCLEOTIDE SEQUENCE [LARGE SCALE GENOMIC DNA]</scope>
    <source>
        <strain evidence="2 3">ATCC 19614</strain>
    </source>
</reference>
<dbReference type="RefSeq" id="WP_107253524.1">
    <property type="nucleotide sequence ID" value="NZ_PYOC01000003.1"/>
</dbReference>
<dbReference type="InterPro" id="IPR008621">
    <property type="entry name" value="Cbb3-typ_cyt_oxidase_comp"/>
</dbReference>
<protein>
    <submittedName>
        <fullName evidence="2">CcoQ/FixQ family Cbb3-type cytochrome c oxidase assembly chaperone</fullName>
    </submittedName>
</protein>